<dbReference type="AlphaFoldDB" id="A0A8S1QB93"/>
<keyword evidence="1" id="KW-0853">WD repeat</keyword>
<dbReference type="PANTHER" id="PTHR19920:SF0">
    <property type="entry name" value="CYTOSOLIC IRON-SULFUR PROTEIN ASSEMBLY PROTEIN CIAO1-RELATED"/>
    <property type="match status" value="1"/>
</dbReference>
<protein>
    <recommendedName>
        <fullName evidence="4">WD40-repeat-containing domain</fullName>
    </recommendedName>
</protein>
<dbReference type="PROSITE" id="PS50082">
    <property type="entry name" value="WD_REPEATS_2"/>
    <property type="match status" value="1"/>
</dbReference>
<comment type="caution">
    <text evidence="2">The sequence shown here is derived from an EMBL/GenBank/DDBJ whole genome shotgun (WGS) entry which is preliminary data.</text>
</comment>
<dbReference type="EMBL" id="CAJJDN010000102">
    <property type="protein sequence ID" value="CAD8112932.1"/>
    <property type="molecule type" value="Genomic_DNA"/>
</dbReference>
<reference evidence="2" key="1">
    <citation type="submission" date="2021-01" db="EMBL/GenBank/DDBJ databases">
        <authorList>
            <consortium name="Genoscope - CEA"/>
            <person name="William W."/>
        </authorList>
    </citation>
    <scope>NUCLEOTIDE SEQUENCE</scope>
</reference>
<proteinExistence type="predicted"/>
<evidence type="ECO:0008006" key="4">
    <source>
        <dbReference type="Google" id="ProtNLM"/>
    </source>
</evidence>
<dbReference type="Proteomes" id="UP000692954">
    <property type="component" value="Unassembled WGS sequence"/>
</dbReference>
<name>A0A8S1QB93_9CILI</name>
<sequence length="367" mass="42777">MINLIKSLFQKQSQQQIEEQKQLSPNSYKHFNYKTINKNIIKQKSDCLAIAINIDNSLLLVSHESRIKVYRLKNEQLKQVQLIINCCKRVTAIKFFNKYSQSYISSSKDSNIIISSSYLCANPKYIQKLQGNSQGMTNFIINIEEDVIVSCSLDSIIRFWNRNTSSNISSWICSQTIQDHSSYVEGLSINDQSNTVITCGFDSCILIIQRKNSQFKWLLTQKIHFHAFSHQIIFINDNTFAFQDLSLSKLQIYQNINENNQSPNYIKIQEVVLEGINNGNKSYFSSIFNHKKQVLVYKHGNTINFLRVIIKKKTKQKRDLLFRLEQAIDYGQLFFGFIVGTLSEDGQYFITWDELSQQIQLKKYMEL</sequence>
<gene>
    <name evidence="2" type="ORF">PSON_ATCC_30995.1.T1020015</name>
</gene>
<evidence type="ECO:0000313" key="3">
    <source>
        <dbReference type="Proteomes" id="UP000692954"/>
    </source>
</evidence>
<keyword evidence="3" id="KW-1185">Reference proteome</keyword>
<dbReference type="GO" id="GO:0016226">
    <property type="term" value="P:iron-sulfur cluster assembly"/>
    <property type="evidence" value="ECO:0007669"/>
    <property type="project" value="TreeGrafter"/>
</dbReference>
<dbReference type="InterPro" id="IPR001680">
    <property type="entry name" value="WD40_rpt"/>
</dbReference>
<dbReference type="GO" id="GO:0097361">
    <property type="term" value="C:cytosolic [4Fe-4S] assembly targeting complex"/>
    <property type="evidence" value="ECO:0007669"/>
    <property type="project" value="TreeGrafter"/>
</dbReference>
<accession>A0A8S1QB93</accession>
<dbReference type="SMART" id="SM00320">
    <property type="entry name" value="WD40"/>
    <property type="match status" value="4"/>
</dbReference>
<evidence type="ECO:0000313" key="2">
    <source>
        <dbReference type="EMBL" id="CAD8112932.1"/>
    </source>
</evidence>
<evidence type="ECO:0000256" key="1">
    <source>
        <dbReference type="PROSITE-ProRule" id="PRU00221"/>
    </source>
</evidence>
<organism evidence="2 3">
    <name type="scientific">Paramecium sonneborni</name>
    <dbReference type="NCBI Taxonomy" id="65129"/>
    <lineage>
        <taxon>Eukaryota</taxon>
        <taxon>Sar</taxon>
        <taxon>Alveolata</taxon>
        <taxon>Ciliophora</taxon>
        <taxon>Intramacronucleata</taxon>
        <taxon>Oligohymenophorea</taxon>
        <taxon>Peniculida</taxon>
        <taxon>Parameciidae</taxon>
        <taxon>Paramecium</taxon>
    </lineage>
</organism>
<dbReference type="OrthoDB" id="10344390at2759"/>
<dbReference type="Pfam" id="PF00400">
    <property type="entry name" value="WD40"/>
    <property type="match status" value="2"/>
</dbReference>
<dbReference type="PANTHER" id="PTHR19920">
    <property type="entry name" value="WD40 PROTEIN CIAO1"/>
    <property type="match status" value="1"/>
</dbReference>
<feature type="repeat" description="WD" evidence="1">
    <location>
        <begin position="129"/>
        <end position="170"/>
    </location>
</feature>